<dbReference type="InterPro" id="IPR036734">
    <property type="entry name" value="Neur_chan_lig-bd_sf"/>
</dbReference>
<dbReference type="GO" id="GO:0005230">
    <property type="term" value="F:extracellular ligand-gated monoatomic ion channel activity"/>
    <property type="evidence" value="ECO:0007669"/>
    <property type="project" value="InterPro"/>
</dbReference>
<feature type="region of interest" description="Disordered" evidence="12">
    <location>
        <begin position="591"/>
        <end position="612"/>
    </location>
</feature>
<dbReference type="FunFam" id="1.20.58.390:FF:000118">
    <property type="entry name" value="GABA-gated ion channel"/>
    <property type="match status" value="1"/>
</dbReference>
<dbReference type="EMBL" id="CH916366">
    <property type="protein sequence ID" value="EDV97847.1"/>
    <property type="molecule type" value="Genomic_DNA"/>
</dbReference>
<dbReference type="FunCoup" id="B4J054">
    <property type="interactions" value="150"/>
</dbReference>
<dbReference type="FunFam" id="2.70.170.10:FF:000043">
    <property type="entry name" value="Gamma-aminobutyric acid receptor alpha-like"/>
    <property type="match status" value="1"/>
</dbReference>
<dbReference type="Proteomes" id="UP000001070">
    <property type="component" value="Unassembled WGS sequence"/>
</dbReference>
<dbReference type="PROSITE" id="PS00236">
    <property type="entry name" value="NEUROTR_ION_CHANNEL"/>
    <property type="match status" value="1"/>
</dbReference>
<dbReference type="OrthoDB" id="203862at2759"/>
<evidence type="ECO:0000256" key="12">
    <source>
        <dbReference type="SAM" id="MobiDB-lite"/>
    </source>
</evidence>
<dbReference type="CDD" id="cd19049">
    <property type="entry name" value="LGIC_TM_anion"/>
    <property type="match status" value="1"/>
</dbReference>
<keyword evidence="9 11" id="KW-0472">Membrane</keyword>
<evidence type="ECO:0000313" key="16">
    <source>
        <dbReference type="Proteomes" id="UP000001070"/>
    </source>
</evidence>
<dbReference type="InterPro" id="IPR036719">
    <property type="entry name" value="Neuro-gated_channel_TM_sf"/>
</dbReference>
<dbReference type="OMA" id="YYRREEM"/>
<evidence type="ECO:0000256" key="4">
    <source>
        <dbReference type="ARBA" id="ARBA00022475"/>
    </source>
</evidence>
<dbReference type="eggNOG" id="KOG3642">
    <property type="taxonomic scope" value="Eukaryota"/>
</dbReference>
<feature type="transmembrane region" description="Helical" evidence="11">
    <location>
        <begin position="406"/>
        <end position="427"/>
    </location>
</feature>
<evidence type="ECO:0000256" key="6">
    <source>
        <dbReference type="ARBA" id="ARBA00022729"/>
    </source>
</evidence>
<dbReference type="PhylomeDB" id="B4J054"/>
<evidence type="ECO:0000256" key="1">
    <source>
        <dbReference type="ARBA" id="ARBA00004141"/>
    </source>
</evidence>
<dbReference type="InterPro" id="IPR018000">
    <property type="entry name" value="Neurotransmitter_ion_chnl_CS"/>
</dbReference>
<dbReference type="STRING" id="7222.B4J054"/>
<comment type="similarity">
    <text evidence="11">Belongs to the ligand-gated ion channel (TC 1.A.9) family.</text>
</comment>
<dbReference type="InterPro" id="IPR006029">
    <property type="entry name" value="Neurotrans-gated_channel_TM"/>
</dbReference>
<feature type="transmembrane region" description="Helical" evidence="11">
    <location>
        <begin position="436"/>
        <end position="453"/>
    </location>
</feature>
<comment type="subcellular location">
    <subcellularLocation>
        <location evidence="2">Cell membrane</location>
    </subcellularLocation>
    <subcellularLocation>
        <location evidence="1">Membrane</location>
        <topology evidence="1">Multi-pass membrane protein</topology>
    </subcellularLocation>
</comment>
<dbReference type="GO" id="GO:0005886">
    <property type="term" value="C:plasma membrane"/>
    <property type="evidence" value="ECO:0007669"/>
    <property type="project" value="UniProtKB-SubCell"/>
</dbReference>
<dbReference type="SUPFAM" id="SSF63712">
    <property type="entry name" value="Nicotinic receptor ligand binding domain-like"/>
    <property type="match status" value="1"/>
</dbReference>
<evidence type="ECO:0000256" key="8">
    <source>
        <dbReference type="ARBA" id="ARBA00023065"/>
    </source>
</evidence>
<evidence type="ECO:0000256" key="5">
    <source>
        <dbReference type="ARBA" id="ARBA00022692"/>
    </source>
</evidence>
<name>B4J054_DROGR</name>
<evidence type="ECO:0000256" key="11">
    <source>
        <dbReference type="RuleBase" id="RU000687"/>
    </source>
</evidence>
<dbReference type="PRINTS" id="PR00252">
    <property type="entry name" value="NRIONCHANNEL"/>
</dbReference>
<feature type="compositionally biased region" description="Acidic residues" evidence="12">
    <location>
        <begin position="596"/>
        <end position="605"/>
    </location>
</feature>
<dbReference type="PANTHER" id="PTHR18945">
    <property type="entry name" value="NEUROTRANSMITTER GATED ION CHANNEL"/>
    <property type="match status" value="1"/>
</dbReference>
<dbReference type="GO" id="GO:0005254">
    <property type="term" value="F:chloride channel activity"/>
    <property type="evidence" value="ECO:0007669"/>
    <property type="project" value="UniProtKB-ARBA"/>
</dbReference>
<evidence type="ECO:0000256" key="3">
    <source>
        <dbReference type="ARBA" id="ARBA00022448"/>
    </source>
</evidence>
<feature type="domain" description="Neurotransmitter-gated ion-channel transmembrane" evidence="14">
    <location>
        <begin position="411"/>
        <end position="492"/>
    </location>
</feature>
<reference evidence="15 16" key="1">
    <citation type="journal article" date="2007" name="Nature">
        <title>Evolution of genes and genomes on the Drosophila phylogeny.</title>
        <authorList>
            <consortium name="Drosophila 12 Genomes Consortium"/>
            <person name="Clark A.G."/>
            <person name="Eisen M.B."/>
            <person name="Smith D.R."/>
            <person name="Bergman C.M."/>
            <person name="Oliver B."/>
            <person name="Markow T.A."/>
            <person name="Kaufman T.C."/>
            <person name="Kellis M."/>
            <person name="Gelbart W."/>
            <person name="Iyer V.N."/>
            <person name="Pollard D.A."/>
            <person name="Sackton T.B."/>
            <person name="Larracuente A.M."/>
            <person name="Singh N.D."/>
            <person name="Abad J.P."/>
            <person name="Abt D.N."/>
            <person name="Adryan B."/>
            <person name="Aguade M."/>
            <person name="Akashi H."/>
            <person name="Anderson W.W."/>
            <person name="Aquadro C.F."/>
            <person name="Ardell D.H."/>
            <person name="Arguello R."/>
            <person name="Artieri C.G."/>
            <person name="Barbash D.A."/>
            <person name="Barker D."/>
            <person name="Barsanti P."/>
            <person name="Batterham P."/>
            <person name="Batzoglou S."/>
            <person name="Begun D."/>
            <person name="Bhutkar A."/>
            <person name="Blanco E."/>
            <person name="Bosak S.A."/>
            <person name="Bradley R.K."/>
            <person name="Brand A.D."/>
            <person name="Brent M.R."/>
            <person name="Brooks A.N."/>
            <person name="Brown R.H."/>
            <person name="Butlin R.K."/>
            <person name="Caggese C."/>
            <person name="Calvi B.R."/>
            <person name="Bernardo de Carvalho A."/>
            <person name="Caspi A."/>
            <person name="Castrezana S."/>
            <person name="Celniker S.E."/>
            <person name="Chang J.L."/>
            <person name="Chapple C."/>
            <person name="Chatterji S."/>
            <person name="Chinwalla A."/>
            <person name="Civetta A."/>
            <person name="Clifton S.W."/>
            <person name="Comeron J.M."/>
            <person name="Costello J.C."/>
            <person name="Coyne J.A."/>
            <person name="Daub J."/>
            <person name="David R.G."/>
            <person name="Delcher A.L."/>
            <person name="Delehaunty K."/>
            <person name="Do C.B."/>
            <person name="Ebling H."/>
            <person name="Edwards K."/>
            <person name="Eickbush T."/>
            <person name="Evans J.D."/>
            <person name="Filipski A."/>
            <person name="Findeiss S."/>
            <person name="Freyhult E."/>
            <person name="Fulton L."/>
            <person name="Fulton R."/>
            <person name="Garcia A.C."/>
            <person name="Gardiner A."/>
            <person name="Garfield D.A."/>
            <person name="Garvin B.E."/>
            <person name="Gibson G."/>
            <person name="Gilbert D."/>
            <person name="Gnerre S."/>
            <person name="Godfrey J."/>
            <person name="Good R."/>
            <person name="Gotea V."/>
            <person name="Gravely B."/>
            <person name="Greenberg A.J."/>
            <person name="Griffiths-Jones S."/>
            <person name="Gross S."/>
            <person name="Guigo R."/>
            <person name="Gustafson E.A."/>
            <person name="Haerty W."/>
            <person name="Hahn M.W."/>
            <person name="Halligan D.L."/>
            <person name="Halpern A.L."/>
            <person name="Halter G.M."/>
            <person name="Han M.V."/>
            <person name="Heger A."/>
            <person name="Hillier L."/>
            <person name="Hinrichs A.S."/>
            <person name="Holmes I."/>
            <person name="Hoskins R.A."/>
            <person name="Hubisz M.J."/>
            <person name="Hultmark D."/>
            <person name="Huntley M.A."/>
            <person name="Jaffe D.B."/>
            <person name="Jagadeeshan S."/>
            <person name="Jeck W.R."/>
            <person name="Johnson J."/>
            <person name="Jones C.D."/>
            <person name="Jordan W.C."/>
            <person name="Karpen G.H."/>
            <person name="Kataoka E."/>
            <person name="Keightley P.D."/>
            <person name="Kheradpour P."/>
            <person name="Kirkness E.F."/>
            <person name="Koerich L.B."/>
            <person name="Kristiansen K."/>
            <person name="Kudrna D."/>
            <person name="Kulathinal R.J."/>
            <person name="Kumar S."/>
            <person name="Kwok R."/>
            <person name="Lander E."/>
            <person name="Langley C.H."/>
            <person name="Lapoint R."/>
            <person name="Lazzaro B.P."/>
            <person name="Lee S.J."/>
            <person name="Levesque L."/>
            <person name="Li R."/>
            <person name="Lin C.F."/>
            <person name="Lin M.F."/>
            <person name="Lindblad-Toh K."/>
            <person name="Llopart A."/>
            <person name="Long M."/>
            <person name="Low L."/>
            <person name="Lozovsky E."/>
            <person name="Lu J."/>
            <person name="Luo M."/>
            <person name="Machado C.A."/>
            <person name="Makalowski W."/>
            <person name="Marzo M."/>
            <person name="Matsuda M."/>
            <person name="Matzkin L."/>
            <person name="McAllister B."/>
            <person name="McBride C.S."/>
            <person name="McKernan B."/>
            <person name="McKernan K."/>
            <person name="Mendez-Lago M."/>
            <person name="Minx P."/>
            <person name="Mollenhauer M.U."/>
            <person name="Montooth K."/>
            <person name="Mount S.M."/>
            <person name="Mu X."/>
            <person name="Myers E."/>
            <person name="Negre B."/>
            <person name="Newfeld S."/>
            <person name="Nielsen R."/>
            <person name="Noor M.A."/>
            <person name="O'Grady P."/>
            <person name="Pachter L."/>
            <person name="Papaceit M."/>
            <person name="Parisi M.J."/>
            <person name="Parisi M."/>
            <person name="Parts L."/>
            <person name="Pedersen J.S."/>
            <person name="Pesole G."/>
            <person name="Phillippy A.M."/>
            <person name="Ponting C.P."/>
            <person name="Pop M."/>
            <person name="Porcelli D."/>
            <person name="Powell J.R."/>
            <person name="Prohaska S."/>
            <person name="Pruitt K."/>
            <person name="Puig M."/>
            <person name="Quesneville H."/>
            <person name="Ram K.R."/>
            <person name="Rand D."/>
            <person name="Rasmussen M.D."/>
            <person name="Reed L.K."/>
            <person name="Reenan R."/>
            <person name="Reily A."/>
            <person name="Remington K.A."/>
            <person name="Rieger T.T."/>
            <person name="Ritchie M.G."/>
            <person name="Robin C."/>
            <person name="Rogers Y.H."/>
            <person name="Rohde C."/>
            <person name="Rozas J."/>
            <person name="Rubenfield M.J."/>
            <person name="Ruiz A."/>
            <person name="Russo S."/>
            <person name="Salzberg S.L."/>
            <person name="Sanchez-Gracia A."/>
            <person name="Saranga D.J."/>
            <person name="Sato H."/>
            <person name="Schaeffer S.W."/>
            <person name="Schatz M.C."/>
            <person name="Schlenke T."/>
            <person name="Schwartz R."/>
            <person name="Segarra C."/>
            <person name="Singh R.S."/>
            <person name="Sirot L."/>
            <person name="Sirota M."/>
            <person name="Sisneros N.B."/>
            <person name="Smith C.D."/>
            <person name="Smith T.F."/>
            <person name="Spieth J."/>
            <person name="Stage D.E."/>
            <person name="Stark A."/>
            <person name="Stephan W."/>
            <person name="Strausberg R.L."/>
            <person name="Strempel S."/>
            <person name="Sturgill D."/>
            <person name="Sutton G."/>
            <person name="Sutton G.G."/>
            <person name="Tao W."/>
            <person name="Teichmann S."/>
            <person name="Tobari Y.N."/>
            <person name="Tomimura Y."/>
            <person name="Tsolas J.M."/>
            <person name="Valente V.L."/>
            <person name="Venter E."/>
            <person name="Venter J.C."/>
            <person name="Vicario S."/>
            <person name="Vieira F.G."/>
            <person name="Vilella A.J."/>
            <person name="Villasante A."/>
            <person name="Walenz B."/>
            <person name="Wang J."/>
            <person name="Wasserman M."/>
            <person name="Watts T."/>
            <person name="Wilson D."/>
            <person name="Wilson R.K."/>
            <person name="Wing R.A."/>
            <person name="Wolfner M.F."/>
            <person name="Wong A."/>
            <person name="Wong G.K."/>
            <person name="Wu C.I."/>
            <person name="Wu G."/>
            <person name="Yamamoto D."/>
            <person name="Yang H.P."/>
            <person name="Yang S.P."/>
            <person name="Yorke J.A."/>
            <person name="Yoshida K."/>
            <person name="Zdobnov E."/>
            <person name="Zhang P."/>
            <person name="Zhang Y."/>
            <person name="Zimin A.V."/>
            <person name="Baldwin J."/>
            <person name="Abdouelleil A."/>
            <person name="Abdulkadir J."/>
            <person name="Abebe A."/>
            <person name="Abera B."/>
            <person name="Abreu J."/>
            <person name="Acer S.C."/>
            <person name="Aftuck L."/>
            <person name="Alexander A."/>
            <person name="An P."/>
            <person name="Anderson E."/>
            <person name="Anderson S."/>
            <person name="Arachi H."/>
            <person name="Azer M."/>
            <person name="Bachantsang P."/>
            <person name="Barry A."/>
            <person name="Bayul T."/>
            <person name="Berlin A."/>
            <person name="Bessette D."/>
            <person name="Bloom T."/>
            <person name="Blye J."/>
            <person name="Boguslavskiy L."/>
            <person name="Bonnet C."/>
            <person name="Boukhgalter B."/>
            <person name="Bourzgui I."/>
            <person name="Brown A."/>
            <person name="Cahill P."/>
            <person name="Channer S."/>
            <person name="Cheshatsang Y."/>
            <person name="Chuda L."/>
            <person name="Citroen M."/>
            <person name="Collymore A."/>
            <person name="Cooke P."/>
            <person name="Costello M."/>
            <person name="D'Aco K."/>
            <person name="Daza R."/>
            <person name="De Haan G."/>
            <person name="DeGray S."/>
            <person name="DeMaso C."/>
            <person name="Dhargay N."/>
            <person name="Dooley K."/>
            <person name="Dooley E."/>
            <person name="Doricent M."/>
            <person name="Dorje P."/>
            <person name="Dorjee K."/>
            <person name="Dupes A."/>
            <person name="Elong R."/>
            <person name="Falk J."/>
            <person name="Farina A."/>
            <person name="Faro S."/>
            <person name="Ferguson D."/>
            <person name="Fisher S."/>
            <person name="Foley C.D."/>
            <person name="Franke A."/>
            <person name="Friedrich D."/>
            <person name="Gadbois L."/>
            <person name="Gearin G."/>
            <person name="Gearin C.R."/>
            <person name="Giannoukos G."/>
            <person name="Goode T."/>
            <person name="Graham J."/>
            <person name="Grandbois E."/>
            <person name="Grewal S."/>
            <person name="Gyaltsen K."/>
            <person name="Hafez N."/>
            <person name="Hagos B."/>
            <person name="Hall J."/>
            <person name="Henson C."/>
            <person name="Hollinger A."/>
            <person name="Honan T."/>
            <person name="Huard M.D."/>
            <person name="Hughes L."/>
            <person name="Hurhula B."/>
            <person name="Husby M.E."/>
            <person name="Kamat A."/>
            <person name="Kanga B."/>
            <person name="Kashin S."/>
            <person name="Khazanovich D."/>
            <person name="Kisner P."/>
            <person name="Lance K."/>
            <person name="Lara M."/>
            <person name="Lee W."/>
            <person name="Lennon N."/>
            <person name="Letendre F."/>
            <person name="LeVine R."/>
            <person name="Lipovsky A."/>
            <person name="Liu X."/>
            <person name="Liu J."/>
            <person name="Liu S."/>
            <person name="Lokyitsang T."/>
            <person name="Lokyitsang Y."/>
            <person name="Lubonja R."/>
            <person name="Lui A."/>
            <person name="MacDonald P."/>
            <person name="Magnisalis V."/>
            <person name="Maru K."/>
            <person name="Matthews C."/>
            <person name="McCusker W."/>
            <person name="McDonough S."/>
            <person name="Mehta T."/>
            <person name="Meldrim J."/>
            <person name="Meneus L."/>
            <person name="Mihai O."/>
            <person name="Mihalev A."/>
            <person name="Mihova T."/>
            <person name="Mittelman R."/>
            <person name="Mlenga V."/>
            <person name="Montmayeur A."/>
            <person name="Mulrain L."/>
            <person name="Navidi A."/>
            <person name="Naylor J."/>
            <person name="Negash T."/>
            <person name="Nguyen T."/>
            <person name="Nguyen N."/>
            <person name="Nicol R."/>
            <person name="Norbu C."/>
            <person name="Norbu N."/>
            <person name="Novod N."/>
            <person name="O'Neill B."/>
            <person name="Osman S."/>
            <person name="Markiewicz E."/>
            <person name="Oyono O.L."/>
            <person name="Patti C."/>
            <person name="Phunkhang P."/>
            <person name="Pierre F."/>
            <person name="Priest M."/>
            <person name="Raghuraman S."/>
            <person name="Rege F."/>
            <person name="Reyes R."/>
            <person name="Rise C."/>
            <person name="Rogov P."/>
            <person name="Ross K."/>
            <person name="Ryan E."/>
            <person name="Settipalli S."/>
            <person name="Shea T."/>
            <person name="Sherpa N."/>
            <person name="Shi L."/>
            <person name="Shih D."/>
            <person name="Sparrow T."/>
            <person name="Spaulding J."/>
            <person name="Stalker J."/>
            <person name="Stange-Thomann N."/>
            <person name="Stavropoulos S."/>
            <person name="Stone C."/>
            <person name="Strader C."/>
            <person name="Tesfaye S."/>
            <person name="Thomson T."/>
            <person name="Thoulutsang Y."/>
            <person name="Thoulutsang D."/>
            <person name="Topham K."/>
            <person name="Topping I."/>
            <person name="Tsamla T."/>
            <person name="Vassiliev H."/>
            <person name="Vo A."/>
            <person name="Wangchuk T."/>
            <person name="Wangdi T."/>
            <person name="Weiand M."/>
            <person name="Wilkinson J."/>
            <person name="Wilson A."/>
            <person name="Yadav S."/>
            <person name="Young G."/>
            <person name="Yu Q."/>
            <person name="Zembek L."/>
            <person name="Zhong D."/>
            <person name="Zimmer A."/>
            <person name="Zwirko Z."/>
            <person name="Jaffe D.B."/>
            <person name="Alvarez P."/>
            <person name="Brockman W."/>
            <person name="Butler J."/>
            <person name="Chin C."/>
            <person name="Gnerre S."/>
            <person name="Grabherr M."/>
            <person name="Kleber M."/>
            <person name="Mauceli E."/>
            <person name="MacCallum I."/>
        </authorList>
    </citation>
    <scope>NUCLEOTIDE SEQUENCE [LARGE SCALE GENOMIC DNA]</scope>
    <source>
        <strain evidence="16">Tucson 15287-2541.00</strain>
    </source>
</reference>
<dbReference type="InParanoid" id="B4J054"/>
<dbReference type="InterPro" id="IPR006201">
    <property type="entry name" value="Neur_channel"/>
</dbReference>
<dbReference type="InterPro" id="IPR006028">
    <property type="entry name" value="GABAA/Glycine_rcpt"/>
</dbReference>
<keyword evidence="8 11" id="KW-0406">Ion transport</keyword>
<dbReference type="GO" id="GO:0004888">
    <property type="term" value="F:transmembrane signaling receptor activity"/>
    <property type="evidence" value="ECO:0007669"/>
    <property type="project" value="InterPro"/>
</dbReference>
<feature type="transmembrane region" description="Helical" evidence="11">
    <location>
        <begin position="675"/>
        <end position="692"/>
    </location>
</feature>
<dbReference type="PRINTS" id="PR00253">
    <property type="entry name" value="GABAARECEPTR"/>
</dbReference>
<dbReference type="InterPro" id="IPR038050">
    <property type="entry name" value="Neuro_actylchol_rec"/>
</dbReference>
<keyword evidence="16" id="KW-1185">Reference proteome</keyword>
<keyword evidence="4" id="KW-1003">Cell membrane</keyword>
<dbReference type="Gene3D" id="1.20.58.390">
    <property type="entry name" value="Neurotransmitter-gated ion-channel transmembrane domain"/>
    <property type="match status" value="2"/>
</dbReference>
<sequence>MCKSNKATTSATRTTSGSASVDLIDRSSRSSRNSRSCHPSLRAQGQHLNVRIFKLLISSCALMCCIYTNAWQVSIGQLGVMAGSIKGRGDTHRLDEIAAGSLTRSWLTQSNNHANISELLDNLLRGYDNSIRPDFGGPPATIEVDIMVRSMGPISEVDMTYSMDCYFRQSWVDKRLAFEGAQDTLALSVSMLARIWKPDTYFYNGKQSYLHTITTPNKFVRIYQNGRVLYSSRLTIKAGCPMNLADFPMDIQKCPLKFGSFGYTTSDVIYRWNKERPAVAIAEDMKLSQFDLVDCPAGNITDIVYKAAAPMPQQYNNKDTLSPKLPPNSNNNKAMTTFAGPGAKNQHVRGTGLKLDKGAFGSGRGIAGGGGLVTNLAGSISLETHHPSEYSMLMVNFHLQRHMGNFLIQVYGPCCLLVVLSWVSFWLNREATADRVSLGITTVLTMTFLGLEARTDLPKVSYPTALDFFVFLSFGFIFATILQFAVVHYFTKYGSGECYFIIEELESDSGESETDVDASGQSDFRGSSESKIYEVIPLSMCAINMPPSSGSRLGMLHSRRTTRNRRHGLTRFSFWRCLEWCSWSRRRRQPRKATCSDEDEEDDEQTQLRADDTPCTSAAAAAAVAAAAKSAQTPSPVGGRRRMSFYRREELEARRKGKRTPQYNSVSKIDRASRIVFPLLFFLINVFYWYGYLSRSSRILANAPTST</sequence>
<feature type="domain" description="Neurotransmitter-gated ion-channel ligand-binding" evidence="13">
    <location>
        <begin position="117"/>
        <end position="292"/>
    </location>
</feature>
<keyword evidence="6" id="KW-0732">Signal</keyword>
<dbReference type="Pfam" id="PF02932">
    <property type="entry name" value="Neur_chan_memb"/>
    <property type="match status" value="1"/>
</dbReference>
<dbReference type="CDD" id="cd19007">
    <property type="entry name" value="LGIC_ECD_GABAR_GRD-like"/>
    <property type="match status" value="1"/>
</dbReference>
<accession>B4J054</accession>
<evidence type="ECO:0000313" key="15">
    <source>
        <dbReference type="EMBL" id="EDV97847.1"/>
    </source>
</evidence>
<keyword evidence="10 11" id="KW-0407">Ion channel</keyword>
<protein>
    <submittedName>
        <fullName evidence="15">GH17092</fullName>
    </submittedName>
</protein>
<evidence type="ECO:0000256" key="2">
    <source>
        <dbReference type="ARBA" id="ARBA00004236"/>
    </source>
</evidence>
<evidence type="ECO:0000256" key="10">
    <source>
        <dbReference type="ARBA" id="ARBA00023303"/>
    </source>
</evidence>
<feature type="transmembrane region" description="Helical" evidence="11">
    <location>
        <begin position="468"/>
        <end position="490"/>
    </location>
</feature>
<dbReference type="InterPro" id="IPR006202">
    <property type="entry name" value="Neur_chan_lig-bd"/>
</dbReference>
<feature type="compositionally biased region" description="Low complexity" evidence="12">
    <location>
        <begin position="1"/>
        <end position="20"/>
    </location>
</feature>
<keyword evidence="5 11" id="KW-0812">Transmembrane</keyword>
<feature type="region of interest" description="Disordered" evidence="12">
    <location>
        <begin position="1"/>
        <end position="39"/>
    </location>
</feature>
<dbReference type="KEGG" id="dgr:6559018"/>
<dbReference type="AlphaFoldDB" id="B4J054"/>
<dbReference type="SUPFAM" id="SSF90112">
    <property type="entry name" value="Neurotransmitter-gated ion-channel transmembrane pore"/>
    <property type="match status" value="1"/>
</dbReference>
<dbReference type="FunFam" id="1.20.58.390:FF:000087">
    <property type="entry name" value="GABA-gated ion channel"/>
    <property type="match status" value="1"/>
</dbReference>
<organism evidence="16">
    <name type="scientific">Drosophila grimshawi</name>
    <name type="common">Hawaiian fruit fly</name>
    <name type="synonym">Idiomyia grimshawi</name>
    <dbReference type="NCBI Taxonomy" id="7222"/>
    <lineage>
        <taxon>Eukaryota</taxon>
        <taxon>Metazoa</taxon>
        <taxon>Ecdysozoa</taxon>
        <taxon>Arthropoda</taxon>
        <taxon>Hexapoda</taxon>
        <taxon>Insecta</taxon>
        <taxon>Pterygota</taxon>
        <taxon>Neoptera</taxon>
        <taxon>Endopterygota</taxon>
        <taxon>Diptera</taxon>
        <taxon>Brachycera</taxon>
        <taxon>Muscomorpha</taxon>
        <taxon>Ephydroidea</taxon>
        <taxon>Drosophilidae</taxon>
        <taxon>Drosophila</taxon>
        <taxon>Hawaiian Drosophila</taxon>
    </lineage>
</organism>
<evidence type="ECO:0000256" key="7">
    <source>
        <dbReference type="ARBA" id="ARBA00022989"/>
    </source>
</evidence>
<evidence type="ECO:0000259" key="13">
    <source>
        <dbReference type="Pfam" id="PF02931"/>
    </source>
</evidence>
<dbReference type="Gene3D" id="2.70.170.10">
    <property type="entry name" value="Neurotransmitter-gated ion-channel ligand-binding domain"/>
    <property type="match status" value="1"/>
</dbReference>
<evidence type="ECO:0000256" key="9">
    <source>
        <dbReference type="ARBA" id="ARBA00023136"/>
    </source>
</evidence>
<dbReference type="HOGENOM" id="CLU_010920_2_2_1"/>
<keyword evidence="7 11" id="KW-1133">Transmembrane helix</keyword>
<proteinExistence type="inferred from homology"/>
<gene>
    <name evidence="15" type="primary">Dgri\GH17092</name>
    <name evidence="15" type="ORF">Dgri_GH17092</name>
</gene>
<dbReference type="Pfam" id="PF02931">
    <property type="entry name" value="Neur_chan_LBD"/>
    <property type="match status" value="1"/>
</dbReference>
<dbReference type="GO" id="GO:0099095">
    <property type="term" value="F:ligand-gated monoatomic anion channel activity"/>
    <property type="evidence" value="ECO:0007669"/>
    <property type="project" value="UniProtKB-ARBA"/>
</dbReference>
<evidence type="ECO:0000259" key="14">
    <source>
        <dbReference type="Pfam" id="PF02932"/>
    </source>
</evidence>
<keyword evidence="3 11" id="KW-0813">Transport</keyword>